<protein>
    <submittedName>
        <fullName evidence="2">Uncharacterized protein</fullName>
    </submittedName>
</protein>
<gene>
    <name evidence="2" type="ORF">MW084_12490</name>
</gene>
<proteinExistence type="predicted"/>
<feature type="compositionally biased region" description="Polar residues" evidence="1">
    <location>
        <begin position="23"/>
        <end position="35"/>
    </location>
</feature>
<evidence type="ECO:0000256" key="1">
    <source>
        <dbReference type="SAM" id="MobiDB-lite"/>
    </source>
</evidence>
<keyword evidence="3" id="KW-1185">Reference proteome</keyword>
<name>A0ABY4TCE9_9ACTN</name>
<dbReference type="Proteomes" id="UP001056383">
    <property type="component" value="Chromosome"/>
</dbReference>
<evidence type="ECO:0000313" key="3">
    <source>
        <dbReference type="Proteomes" id="UP001056383"/>
    </source>
</evidence>
<dbReference type="RefSeq" id="WP_039829000.1">
    <property type="nucleotide sequence ID" value="NZ_CP095474.1"/>
</dbReference>
<dbReference type="EMBL" id="CP095474">
    <property type="protein sequence ID" value="URN16623.1"/>
    <property type="molecule type" value="Genomic_DNA"/>
</dbReference>
<evidence type="ECO:0000313" key="2">
    <source>
        <dbReference type="EMBL" id="URN16623.1"/>
    </source>
</evidence>
<feature type="region of interest" description="Disordered" evidence="1">
    <location>
        <begin position="1"/>
        <end position="69"/>
    </location>
</feature>
<sequence length="119" mass="12502">MSETSRASSVDGPSIDEELIGESTGSALSTEPGTTTREEVDARTPAPTSRLARLPAEDPGADGDMAEGPYRKRCRLLDWEHRPTPDAPALAACFFIRGVAGAAGRPLWACSQRNGTGSS</sequence>
<accession>A0ABY4TCE9</accession>
<organism evidence="2 3">
    <name type="scientific">Streptomyces sudanensis</name>
    <dbReference type="NCBI Taxonomy" id="436397"/>
    <lineage>
        <taxon>Bacteria</taxon>
        <taxon>Bacillati</taxon>
        <taxon>Actinomycetota</taxon>
        <taxon>Actinomycetes</taxon>
        <taxon>Kitasatosporales</taxon>
        <taxon>Streptomycetaceae</taxon>
        <taxon>Streptomyces</taxon>
    </lineage>
</organism>
<reference evidence="2" key="1">
    <citation type="submission" date="2022-04" db="EMBL/GenBank/DDBJ databases">
        <title>Systematic whole-genome sequencing reveals an unexpected diversity among actinomycetoma pathogens and provides insights into their antibacterial susceptibilities.</title>
        <authorList>
            <person name="Watson A.K."/>
            <person name="Kepplinger B."/>
            <person name="Bakhiet S.M."/>
            <person name="Mhmoud N.A."/>
            <person name="Chapman J."/>
            <person name="Allenby N."/>
            <person name="Mickiewicz K."/>
            <person name="Goodfellow M."/>
            <person name="Fahal A.H."/>
            <person name="Errington J."/>
        </authorList>
    </citation>
    <scope>NUCLEOTIDE SEQUENCE</scope>
    <source>
        <strain evidence="2">SD 504</strain>
    </source>
</reference>